<evidence type="ECO:0000256" key="2">
    <source>
        <dbReference type="SAM" id="MobiDB-lite"/>
    </source>
</evidence>
<feature type="transmembrane region" description="Helical" evidence="3">
    <location>
        <begin position="30"/>
        <end position="50"/>
    </location>
</feature>
<evidence type="ECO:0000256" key="3">
    <source>
        <dbReference type="SAM" id="Phobius"/>
    </source>
</evidence>
<feature type="region of interest" description="Disordered" evidence="2">
    <location>
        <begin position="147"/>
        <end position="180"/>
    </location>
</feature>
<keyword evidence="1" id="KW-0175">Coiled coil</keyword>
<organism evidence="4 5">
    <name type="scientific">Corynebacterium pseudotuberculosis 258</name>
    <dbReference type="NCBI Taxonomy" id="1168865"/>
    <lineage>
        <taxon>Bacteria</taxon>
        <taxon>Bacillati</taxon>
        <taxon>Actinomycetota</taxon>
        <taxon>Actinomycetes</taxon>
        <taxon>Mycobacteriales</taxon>
        <taxon>Corynebacteriaceae</taxon>
        <taxon>Corynebacterium</taxon>
    </lineage>
</organism>
<dbReference type="KEGG" id="coe:CP258_03740"/>
<dbReference type="Proteomes" id="UP000006465">
    <property type="component" value="Chromosome"/>
</dbReference>
<evidence type="ECO:0000256" key="1">
    <source>
        <dbReference type="SAM" id="Coils"/>
    </source>
</evidence>
<evidence type="ECO:0000313" key="5">
    <source>
        <dbReference type="Proteomes" id="UP000006465"/>
    </source>
</evidence>
<accession>A0AAU8PKC7</accession>
<keyword evidence="3" id="KW-0472">Membrane</keyword>
<keyword evidence="3" id="KW-0812">Transmembrane</keyword>
<dbReference type="EMBL" id="CP003540">
    <property type="protein sequence ID" value="AFK16357.1"/>
    <property type="molecule type" value="Genomic_DNA"/>
</dbReference>
<proteinExistence type="predicted"/>
<name>A0AAU8PKC7_CORPS</name>
<gene>
    <name evidence="4" type="ORF">CP258_03740</name>
</gene>
<reference evidence="4 5" key="1">
    <citation type="journal article" date="2013" name="J. Biotechnol.">
        <title>Genome sequence of Corynebacterium pseudotuberculosis biovar equi strain 258 and prediction of antigenic targets to improve biotechnological vaccine production.</title>
        <authorList>
            <person name="Soares S.C."/>
            <person name="Trost E."/>
            <person name="Ramos R.T."/>
            <person name="Carneiro A.R."/>
            <person name="Santos A.R."/>
            <person name="Pinto A.C."/>
            <person name="Barbosa E."/>
            <person name="Aburjaile F."/>
            <person name="Ali A."/>
            <person name="Diniz C.A."/>
            <person name="Hassan S.S."/>
            <person name="Fiaux K."/>
            <person name="Guimaraes L.C."/>
            <person name="Bakhtiar S.M."/>
            <person name="Pereira U."/>
            <person name="Almeida S.S."/>
            <person name="Abreu V.A."/>
            <person name="Rocha F.S."/>
            <person name="Dorella F.A."/>
            <person name="Miyoshi A."/>
            <person name="Silva A."/>
            <person name="Azevedo V."/>
            <person name="Tauch A."/>
        </authorList>
    </citation>
    <scope>NUCLEOTIDE SEQUENCE [LARGE SCALE GENOMIC DNA]</scope>
    <source>
        <strain evidence="4 5">258</strain>
    </source>
</reference>
<keyword evidence="3" id="KW-1133">Transmembrane helix</keyword>
<protein>
    <submittedName>
        <fullName evidence="4">Septum formation initiator family protein</fullName>
    </submittedName>
</protein>
<sequence>MMIKKKRAVPVVNRPERTRGFKLPRKRIRLHARGLVIVGIVVVILVVMIFRPLHTYMVQRADIARLTSSIEQKQQKKDDLLSELDKYKSDAYIREQARTRLGVIARGERAYRVLTPELEAKDPIGGGESTRHDDSRPWFEKLWDSVSIPEPSAEENGGSEGPEMHLPIIPTEAPPPPVAP</sequence>
<dbReference type="InterPro" id="IPR007060">
    <property type="entry name" value="FtsL/DivIC"/>
</dbReference>
<dbReference type="Pfam" id="PF04977">
    <property type="entry name" value="DivIC"/>
    <property type="match status" value="1"/>
</dbReference>
<evidence type="ECO:0000313" key="4">
    <source>
        <dbReference type="EMBL" id="AFK16357.1"/>
    </source>
</evidence>
<dbReference type="RefSeq" id="WP_014523181.1">
    <property type="nucleotide sequence ID" value="NC_017945.3"/>
</dbReference>
<feature type="coiled-coil region" evidence="1">
    <location>
        <begin position="63"/>
        <end position="90"/>
    </location>
</feature>
<dbReference type="AlphaFoldDB" id="A0AAU8PKC7"/>